<feature type="region of interest" description="Disordered" evidence="1">
    <location>
        <begin position="78"/>
        <end position="101"/>
    </location>
</feature>
<proteinExistence type="predicted"/>
<gene>
    <name evidence="2" type="ORF">DPMN_085845</name>
</gene>
<dbReference type="AlphaFoldDB" id="A0A9D3YFS1"/>
<keyword evidence="3" id="KW-1185">Reference proteome</keyword>
<sequence length="101" mass="11208">MQDTGLSIQVSGDRKTMKTVLALARQQVRLTVQDCSSGHARPRSPSRPSEKSLSDKMNECTSLLMCELNKTYLTGEGYLSRRPSLPRNGQTCQSNNDDMVT</sequence>
<feature type="region of interest" description="Disordered" evidence="1">
    <location>
        <begin position="33"/>
        <end position="56"/>
    </location>
</feature>
<evidence type="ECO:0000313" key="3">
    <source>
        <dbReference type="Proteomes" id="UP000828390"/>
    </source>
</evidence>
<reference evidence="2" key="2">
    <citation type="submission" date="2020-11" db="EMBL/GenBank/DDBJ databases">
        <authorList>
            <person name="McCartney M.A."/>
            <person name="Auch B."/>
            <person name="Kono T."/>
            <person name="Mallez S."/>
            <person name="Becker A."/>
            <person name="Gohl D.M."/>
            <person name="Silverstein K.A.T."/>
            <person name="Koren S."/>
            <person name="Bechman K.B."/>
            <person name="Herman A."/>
            <person name="Abrahante J.E."/>
            <person name="Garbe J."/>
        </authorList>
    </citation>
    <scope>NUCLEOTIDE SEQUENCE</scope>
    <source>
        <strain evidence="2">Duluth1</strain>
        <tissue evidence="2">Whole animal</tissue>
    </source>
</reference>
<accession>A0A9D3YFS1</accession>
<protein>
    <submittedName>
        <fullName evidence="2">Uncharacterized protein</fullName>
    </submittedName>
</protein>
<feature type="compositionally biased region" description="Polar residues" evidence="1">
    <location>
        <begin position="87"/>
        <end position="101"/>
    </location>
</feature>
<organism evidence="2 3">
    <name type="scientific">Dreissena polymorpha</name>
    <name type="common">Zebra mussel</name>
    <name type="synonym">Mytilus polymorpha</name>
    <dbReference type="NCBI Taxonomy" id="45954"/>
    <lineage>
        <taxon>Eukaryota</taxon>
        <taxon>Metazoa</taxon>
        <taxon>Spiralia</taxon>
        <taxon>Lophotrochozoa</taxon>
        <taxon>Mollusca</taxon>
        <taxon>Bivalvia</taxon>
        <taxon>Autobranchia</taxon>
        <taxon>Heteroconchia</taxon>
        <taxon>Euheterodonta</taxon>
        <taxon>Imparidentia</taxon>
        <taxon>Neoheterodontei</taxon>
        <taxon>Myida</taxon>
        <taxon>Dreissenoidea</taxon>
        <taxon>Dreissenidae</taxon>
        <taxon>Dreissena</taxon>
    </lineage>
</organism>
<dbReference type="Proteomes" id="UP000828390">
    <property type="component" value="Unassembled WGS sequence"/>
</dbReference>
<evidence type="ECO:0000256" key="1">
    <source>
        <dbReference type="SAM" id="MobiDB-lite"/>
    </source>
</evidence>
<reference evidence="2" key="1">
    <citation type="journal article" date="2019" name="bioRxiv">
        <title>The Genome of the Zebra Mussel, Dreissena polymorpha: A Resource for Invasive Species Research.</title>
        <authorList>
            <person name="McCartney M.A."/>
            <person name="Auch B."/>
            <person name="Kono T."/>
            <person name="Mallez S."/>
            <person name="Zhang Y."/>
            <person name="Obille A."/>
            <person name="Becker A."/>
            <person name="Abrahante J.E."/>
            <person name="Garbe J."/>
            <person name="Badalamenti J.P."/>
            <person name="Herman A."/>
            <person name="Mangelson H."/>
            <person name="Liachko I."/>
            <person name="Sullivan S."/>
            <person name="Sone E.D."/>
            <person name="Koren S."/>
            <person name="Silverstein K.A.T."/>
            <person name="Beckman K.B."/>
            <person name="Gohl D.M."/>
        </authorList>
    </citation>
    <scope>NUCLEOTIDE SEQUENCE</scope>
    <source>
        <strain evidence="2">Duluth1</strain>
        <tissue evidence="2">Whole animal</tissue>
    </source>
</reference>
<name>A0A9D3YFS1_DREPO</name>
<evidence type="ECO:0000313" key="2">
    <source>
        <dbReference type="EMBL" id="KAH3698326.1"/>
    </source>
</evidence>
<dbReference type="EMBL" id="JAIWYP010000016">
    <property type="protein sequence ID" value="KAH3698326.1"/>
    <property type="molecule type" value="Genomic_DNA"/>
</dbReference>
<comment type="caution">
    <text evidence="2">The sequence shown here is derived from an EMBL/GenBank/DDBJ whole genome shotgun (WGS) entry which is preliminary data.</text>
</comment>